<feature type="transmembrane region" description="Helical" evidence="1">
    <location>
        <begin position="99"/>
        <end position="117"/>
    </location>
</feature>
<gene>
    <name evidence="2" type="ORF">IPP15_02525</name>
</gene>
<feature type="transmembrane region" description="Helical" evidence="1">
    <location>
        <begin position="401"/>
        <end position="422"/>
    </location>
</feature>
<keyword evidence="1" id="KW-1133">Transmembrane helix</keyword>
<evidence type="ECO:0000256" key="1">
    <source>
        <dbReference type="SAM" id="Phobius"/>
    </source>
</evidence>
<accession>A0A9D7XMK4</accession>
<keyword evidence="1" id="KW-0812">Transmembrane</keyword>
<feature type="transmembrane region" description="Helical" evidence="1">
    <location>
        <begin position="370"/>
        <end position="389"/>
    </location>
</feature>
<evidence type="ECO:0000313" key="3">
    <source>
        <dbReference type="Proteomes" id="UP000808337"/>
    </source>
</evidence>
<feature type="transmembrane region" description="Helical" evidence="1">
    <location>
        <begin position="428"/>
        <end position="445"/>
    </location>
</feature>
<protein>
    <submittedName>
        <fullName evidence="2">Uncharacterized protein</fullName>
    </submittedName>
</protein>
<sequence length="469" mass="54485">MKEDHEKLQRRISIISVWLGAIVLCTPAFVNTFPFLYTDTGTYLHCGFQGVTSDIRPMIYGLFIRHISLKESLWLVVFVQALIVSWTIHTFYSNFSQRAAGMRPFVAIVILTLMTGIGEVTGMLMPDFLTSVMLLIGCIFLFGGKQPLWKNILMSILFIFAVASHHSNAYILILALLFFLFIKILFYFRKKSFVFPLRRLLIVAGFGLMGYFSIPMLHYAYSGSFYWSRVKNVFITNRVNQMGLLKPFLHEYCANHQYRLCDSIDKIPYDLLWSPVSPIRKTGGMAANDEEYGHMLNDFFHDAHYVKKFAIRTLENGIVQFFTIEGLVMTTEREEGYHYQVFEDELPEFIPSIRRSVQFSGKWDSHPTQLAQRFLVYASFLYLLYFFLFRKTKDDVTSTQLNLVRFIMLALVANAFICAGISMVDVRFQYRVVWMVPMFAIMIMNDQIPLLWSRLKSLFTANETMNDNP</sequence>
<reference evidence="2 3" key="1">
    <citation type="submission" date="2020-10" db="EMBL/GenBank/DDBJ databases">
        <title>Connecting structure to function with the recovery of over 1000 high-quality activated sludge metagenome-assembled genomes encoding full-length rRNA genes using long-read sequencing.</title>
        <authorList>
            <person name="Singleton C.M."/>
            <person name="Petriglieri F."/>
            <person name="Kristensen J.M."/>
            <person name="Kirkegaard R.H."/>
            <person name="Michaelsen T.Y."/>
            <person name="Andersen M.H."/>
            <person name="Karst S.M."/>
            <person name="Dueholm M.S."/>
            <person name="Nielsen P.H."/>
            <person name="Albertsen M."/>
        </authorList>
    </citation>
    <scope>NUCLEOTIDE SEQUENCE [LARGE SCALE GENOMIC DNA]</scope>
    <source>
        <strain evidence="2">Ribe_18-Q3-R11-54_MAXAC.273</strain>
    </source>
</reference>
<feature type="transmembrane region" description="Helical" evidence="1">
    <location>
        <begin position="200"/>
        <end position="221"/>
    </location>
</feature>
<feature type="transmembrane region" description="Helical" evidence="1">
    <location>
        <begin position="72"/>
        <end position="92"/>
    </location>
</feature>
<comment type="caution">
    <text evidence="2">The sequence shown here is derived from an EMBL/GenBank/DDBJ whole genome shotgun (WGS) entry which is preliminary data.</text>
</comment>
<name>A0A9D7XMK4_9BACT</name>
<dbReference type="Proteomes" id="UP000808337">
    <property type="component" value="Unassembled WGS sequence"/>
</dbReference>
<dbReference type="AlphaFoldDB" id="A0A9D7XMK4"/>
<dbReference type="EMBL" id="JADKGY010000001">
    <property type="protein sequence ID" value="MBK9981295.1"/>
    <property type="molecule type" value="Genomic_DNA"/>
</dbReference>
<feature type="transmembrane region" description="Helical" evidence="1">
    <location>
        <begin position="170"/>
        <end position="188"/>
    </location>
</feature>
<feature type="transmembrane region" description="Helical" evidence="1">
    <location>
        <begin position="148"/>
        <end position="164"/>
    </location>
</feature>
<feature type="transmembrane region" description="Helical" evidence="1">
    <location>
        <begin position="123"/>
        <end position="141"/>
    </location>
</feature>
<feature type="transmembrane region" description="Helical" evidence="1">
    <location>
        <begin position="12"/>
        <end position="30"/>
    </location>
</feature>
<organism evidence="2 3">
    <name type="scientific">Candidatus Opimibacter skivensis</name>
    <dbReference type="NCBI Taxonomy" id="2982028"/>
    <lineage>
        <taxon>Bacteria</taxon>
        <taxon>Pseudomonadati</taxon>
        <taxon>Bacteroidota</taxon>
        <taxon>Saprospiria</taxon>
        <taxon>Saprospirales</taxon>
        <taxon>Saprospiraceae</taxon>
        <taxon>Candidatus Opimibacter</taxon>
    </lineage>
</organism>
<evidence type="ECO:0000313" key="2">
    <source>
        <dbReference type="EMBL" id="MBK9981295.1"/>
    </source>
</evidence>
<proteinExistence type="predicted"/>
<keyword evidence="1" id="KW-0472">Membrane</keyword>